<evidence type="ECO:0000313" key="3">
    <source>
        <dbReference type="Proteomes" id="UP001198571"/>
    </source>
</evidence>
<name>A0ABS8CLM8_9RHOB</name>
<dbReference type="InterPro" id="IPR027417">
    <property type="entry name" value="P-loop_NTPase"/>
</dbReference>
<reference evidence="2 3" key="1">
    <citation type="submission" date="2020-07" db="EMBL/GenBank/DDBJ databases">
        <title>Pseudogemmobacter sp. nov., isolated from poultry manure in Taiwan.</title>
        <authorList>
            <person name="Lin S.-Y."/>
            <person name="Tang Y.-S."/>
            <person name="Young C.-C."/>
        </authorList>
    </citation>
    <scope>NUCLEOTIDE SEQUENCE [LARGE SCALE GENOMIC DNA]</scope>
    <source>
        <strain evidence="2 3">CC-YST710</strain>
    </source>
</reference>
<organism evidence="2 3">
    <name type="scientific">Pseudogemmobacter faecipullorum</name>
    <dbReference type="NCBI Taxonomy" id="2755041"/>
    <lineage>
        <taxon>Bacteria</taxon>
        <taxon>Pseudomonadati</taxon>
        <taxon>Pseudomonadota</taxon>
        <taxon>Alphaproteobacteria</taxon>
        <taxon>Rhodobacterales</taxon>
        <taxon>Paracoccaceae</taxon>
        <taxon>Pseudogemmobacter</taxon>
    </lineage>
</organism>
<keyword evidence="2" id="KW-0547">Nucleotide-binding</keyword>
<dbReference type="Proteomes" id="UP001198571">
    <property type="component" value="Unassembled WGS sequence"/>
</dbReference>
<dbReference type="EMBL" id="JACDXX010000008">
    <property type="protein sequence ID" value="MCB5410299.1"/>
    <property type="molecule type" value="Genomic_DNA"/>
</dbReference>
<dbReference type="InterPro" id="IPR049945">
    <property type="entry name" value="AAA_22"/>
</dbReference>
<evidence type="ECO:0000259" key="1">
    <source>
        <dbReference type="Pfam" id="PF13401"/>
    </source>
</evidence>
<keyword evidence="2" id="KW-0067">ATP-binding</keyword>
<protein>
    <submittedName>
        <fullName evidence="2">ATP-binding protein</fullName>
    </submittedName>
</protein>
<keyword evidence="3" id="KW-1185">Reference proteome</keyword>
<dbReference type="Gene3D" id="3.40.50.300">
    <property type="entry name" value="P-loop containing nucleotide triphosphate hydrolases"/>
    <property type="match status" value="1"/>
</dbReference>
<sequence>MNTQIETADQLQTAALPTSVDAVLEGLRQMHVSTEWDTQLRRHFDRLLQVKAGGGLTARPALFAQGRETRGILVTHAPGGCKTTLVNHMLRTHPALSNRQHYVEATVPSPATLGALLRIILTNSGYNLVSHKDEPLSLTEQLKRRFAAQQTGVLWIDEAQDLKSVGKDNMLRTIKSFMQAPFPVIVILSGTPDLLKIIESDEQLDRRFSKMKLPALDPYSYADRIRSIIESYASAAALGVAVGDDLPQRLIHGSRNLFGRCIENIIGAIEMALRERDTSLTDFHFADYYELQEGCSPESNVYLNEYWADIRFGVHDEEEDAPRKGHRWR</sequence>
<feature type="domain" description="ORC1/DEAH AAA+ ATPase" evidence="1">
    <location>
        <begin position="69"/>
        <end position="197"/>
    </location>
</feature>
<accession>A0ABS8CLM8</accession>
<dbReference type="GO" id="GO:0005524">
    <property type="term" value="F:ATP binding"/>
    <property type="evidence" value="ECO:0007669"/>
    <property type="project" value="UniProtKB-KW"/>
</dbReference>
<dbReference type="RefSeq" id="WP_226935206.1">
    <property type="nucleotide sequence ID" value="NZ_JACDXX010000008.1"/>
</dbReference>
<dbReference type="Pfam" id="PF13401">
    <property type="entry name" value="AAA_22"/>
    <property type="match status" value="1"/>
</dbReference>
<gene>
    <name evidence="2" type="ORF">H0485_09845</name>
</gene>
<evidence type="ECO:0000313" key="2">
    <source>
        <dbReference type="EMBL" id="MCB5410299.1"/>
    </source>
</evidence>
<dbReference type="SUPFAM" id="SSF52540">
    <property type="entry name" value="P-loop containing nucleoside triphosphate hydrolases"/>
    <property type="match status" value="1"/>
</dbReference>
<proteinExistence type="predicted"/>
<comment type="caution">
    <text evidence="2">The sequence shown here is derived from an EMBL/GenBank/DDBJ whole genome shotgun (WGS) entry which is preliminary data.</text>
</comment>